<proteinExistence type="predicted"/>
<accession>A0A2S6N9B7</accession>
<evidence type="ECO:0000313" key="1">
    <source>
        <dbReference type="EMBL" id="PPQ31187.1"/>
    </source>
</evidence>
<organism evidence="1 2">
    <name type="scientific">Rhodoblastus sphagnicola</name>
    <dbReference type="NCBI Taxonomy" id="333368"/>
    <lineage>
        <taxon>Bacteria</taxon>
        <taxon>Pseudomonadati</taxon>
        <taxon>Pseudomonadota</taxon>
        <taxon>Alphaproteobacteria</taxon>
        <taxon>Hyphomicrobiales</taxon>
        <taxon>Rhodoblastaceae</taxon>
        <taxon>Rhodoblastus</taxon>
    </lineage>
</organism>
<evidence type="ECO:0000313" key="2">
    <source>
        <dbReference type="Proteomes" id="UP000239089"/>
    </source>
</evidence>
<name>A0A2S6N9B7_9HYPH</name>
<reference evidence="1 2" key="1">
    <citation type="journal article" date="2018" name="Arch. Microbiol.">
        <title>New insights into the metabolic potential of the phototrophic purple bacterium Rhodopila globiformis DSM 161(T) from its draft genome sequence and evidence for a vanadium-dependent nitrogenase.</title>
        <authorList>
            <person name="Imhoff J.F."/>
            <person name="Rahn T."/>
            <person name="Kunzel S."/>
            <person name="Neulinger S.C."/>
        </authorList>
    </citation>
    <scope>NUCLEOTIDE SEQUENCE [LARGE SCALE GENOMIC DNA]</scope>
    <source>
        <strain evidence="1 2">DSM 16996</strain>
    </source>
</reference>
<comment type="caution">
    <text evidence="1">The sequence shown here is derived from an EMBL/GenBank/DDBJ whole genome shotgun (WGS) entry which is preliminary data.</text>
</comment>
<dbReference type="AlphaFoldDB" id="A0A2S6N9B7"/>
<keyword evidence="2" id="KW-1185">Reference proteome</keyword>
<gene>
    <name evidence="1" type="ORF">CCR94_09940</name>
</gene>
<dbReference type="EMBL" id="NHSJ01000063">
    <property type="protein sequence ID" value="PPQ31187.1"/>
    <property type="molecule type" value="Genomic_DNA"/>
</dbReference>
<protein>
    <recommendedName>
        <fullName evidence="3">Nitrogen fixation protein</fullName>
    </recommendedName>
</protein>
<dbReference type="Proteomes" id="UP000239089">
    <property type="component" value="Unassembled WGS sequence"/>
</dbReference>
<sequence length="130" mass="14405">MEDAVVFGVVSQGQWGPSVDFLEKTTPVTPDLIALTGDTPPTQVLRIAARCPEKACSHFDGANCLLVRRIVPALDRVGDGRFPCAIRGECRWFRQKDFEACRCCSQLATHYDNPDAVLREAARPRVFPSE</sequence>
<evidence type="ECO:0008006" key="3">
    <source>
        <dbReference type="Google" id="ProtNLM"/>
    </source>
</evidence>